<dbReference type="Pfam" id="PF13374">
    <property type="entry name" value="TPR_10"/>
    <property type="match status" value="1"/>
</dbReference>
<keyword evidence="2" id="KW-1133">Transmembrane helix</keyword>
<evidence type="ECO:0000256" key="1">
    <source>
        <dbReference type="SAM" id="MobiDB-lite"/>
    </source>
</evidence>
<dbReference type="Gene3D" id="1.25.40.10">
    <property type="entry name" value="Tetratricopeptide repeat domain"/>
    <property type="match status" value="2"/>
</dbReference>
<dbReference type="RefSeq" id="XP_040735424.1">
    <property type="nucleotide sequence ID" value="XM_040879560.1"/>
</dbReference>
<reference evidence="3 4" key="1">
    <citation type="journal article" date="2017" name="Biotechnol. Biofuels">
        <title>Differential beta-glucosidase expression as a function of carbon source availability in Talaromyces amestolkiae: a genomic and proteomic approach.</title>
        <authorList>
            <person name="de Eugenio L.I."/>
            <person name="Mendez-Liter J.A."/>
            <person name="Nieto-Dominguez M."/>
            <person name="Alonso L."/>
            <person name="Gil-Munoz J."/>
            <person name="Barriuso J."/>
            <person name="Prieto A."/>
            <person name="Martinez M.J."/>
        </authorList>
    </citation>
    <scope>NUCLEOTIDE SEQUENCE [LARGE SCALE GENOMIC DNA]</scope>
    <source>
        <strain evidence="3 4">CIB</strain>
    </source>
</reference>
<dbReference type="GeneID" id="63796136"/>
<protein>
    <recommendedName>
        <fullName evidence="5">Kinesin light chain</fullName>
    </recommendedName>
</protein>
<accession>A0A364L516</accession>
<dbReference type="SUPFAM" id="SSF48452">
    <property type="entry name" value="TPR-like"/>
    <property type="match status" value="1"/>
</dbReference>
<dbReference type="PANTHER" id="PTHR46082:SF6">
    <property type="entry name" value="AAA+ ATPASE DOMAIN-CONTAINING PROTEIN-RELATED"/>
    <property type="match status" value="1"/>
</dbReference>
<comment type="caution">
    <text evidence="3">The sequence shown here is derived from an EMBL/GenBank/DDBJ whole genome shotgun (WGS) entry which is preliminary data.</text>
</comment>
<feature type="region of interest" description="Disordered" evidence="1">
    <location>
        <begin position="270"/>
        <end position="299"/>
    </location>
</feature>
<evidence type="ECO:0008006" key="5">
    <source>
        <dbReference type="Google" id="ProtNLM"/>
    </source>
</evidence>
<dbReference type="OrthoDB" id="4224577at2759"/>
<evidence type="ECO:0000256" key="2">
    <source>
        <dbReference type="SAM" id="Phobius"/>
    </source>
</evidence>
<name>A0A364L516_TALAM</name>
<dbReference type="InterPro" id="IPR011990">
    <property type="entry name" value="TPR-like_helical_dom_sf"/>
</dbReference>
<dbReference type="EMBL" id="MIKG01000013">
    <property type="protein sequence ID" value="RAO70908.1"/>
    <property type="molecule type" value="Genomic_DNA"/>
</dbReference>
<feature type="region of interest" description="Disordered" evidence="1">
    <location>
        <begin position="567"/>
        <end position="589"/>
    </location>
</feature>
<keyword evidence="2" id="KW-0472">Membrane</keyword>
<dbReference type="AlphaFoldDB" id="A0A364L516"/>
<keyword evidence="2" id="KW-0812">Transmembrane</keyword>
<dbReference type="PANTHER" id="PTHR46082">
    <property type="entry name" value="ATP/GTP-BINDING PROTEIN-RELATED"/>
    <property type="match status" value="1"/>
</dbReference>
<keyword evidence="4" id="KW-1185">Reference proteome</keyword>
<dbReference type="STRING" id="1196081.A0A364L516"/>
<dbReference type="Proteomes" id="UP000249363">
    <property type="component" value="Unassembled WGS sequence"/>
</dbReference>
<gene>
    <name evidence="3" type="ORF">BHQ10_006920</name>
</gene>
<feature type="transmembrane region" description="Helical" evidence="2">
    <location>
        <begin position="222"/>
        <end position="244"/>
    </location>
</feature>
<proteinExistence type="predicted"/>
<dbReference type="CDD" id="cd12087">
    <property type="entry name" value="TM_EGFR-like"/>
    <property type="match status" value="1"/>
</dbReference>
<evidence type="ECO:0000313" key="4">
    <source>
        <dbReference type="Proteomes" id="UP000249363"/>
    </source>
</evidence>
<feature type="compositionally biased region" description="Basic residues" evidence="1">
    <location>
        <begin position="576"/>
        <end position="589"/>
    </location>
</feature>
<evidence type="ECO:0000313" key="3">
    <source>
        <dbReference type="EMBL" id="RAO70908.1"/>
    </source>
</evidence>
<sequence>MTSTYGPITTSGTVVSYLPLTTAWSAPSECSSLFLDTSGSLFINAPEYHNGVAGSPECVPPEVSIWWYQSLNSASPTGVVLGGYDFACPEAYTTVFSFYASSTSTIGCCPSEYTYGGTWWQHGNPYQCSSTIPAGTITYVQAYTDTIYTTTSLYVSTPTIITGVQINGFRVETTPHTAQQTSSSTGLYFLGQPTSTTSSSVYGTATSAAVTNTSGLNSQAKIGIGVGVSLGAIVLVGMLAIWLLMRRRRNRQSAVPHEAIIETSYAKPELDSAPAPTTHDTTIPYTKPELGSSPSPVKEMDSTTKIYELGSPPISQPVAELSGDAHPPALLTEAEISEMEKRALEEETSGAYEAAEVTYRQVVQWRESHQGPEHPATLTSMYRLVLVLSNMRNKTGRADELYRELMTRRQTLPNPRPSSPLLGEALMLRGKSHEATAEKLIRQELDLNMRVLGPEHLLTLFSQGNLANVLRRQLKLEEAENAYRVTLEMSDKALGPLHAYSLQQINNLAVTLSMRDKNDEAREVYRQTLERNINKAGYNHPDTYPSLHNLKGKLKEDEDLEIAITTPRDGSLPQGQKHRATVKIVRRHG</sequence>
<dbReference type="InterPro" id="IPR053137">
    <property type="entry name" value="NLR-like"/>
</dbReference>
<dbReference type="Pfam" id="PF13424">
    <property type="entry name" value="TPR_12"/>
    <property type="match status" value="1"/>
</dbReference>
<organism evidence="3 4">
    <name type="scientific">Talaromyces amestolkiae</name>
    <dbReference type="NCBI Taxonomy" id="1196081"/>
    <lineage>
        <taxon>Eukaryota</taxon>
        <taxon>Fungi</taxon>
        <taxon>Dikarya</taxon>
        <taxon>Ascomycota</taxon>
        <taxon>Pezizomycotina</taxon>
        <taxon>Eurotiomycetes</taxon>
        <taxon>Eurotiomycetidae</taxon>
        <taxon>Eurotiales</taxon>
        <taxon>Trichocomaceae</taxon>
        <taxon>Talaromyces</taxon>
        <taxon>Talaromyces sect. Talaromyces</taxon>
    </lineage>
</organism>